<sequence>MIRALSLAALLLAAPLAAQESPPAEAPAQPQLSLEQRMLLRCSAAFALTANRQGSGEAWALAYPPLAERGSEFFAVATARLADETGIDVPAFAPLLRAEAEGLLAGGALQQIMPVCMTLLPPAQEG</sequence>
<evidence type="ECO:0000313" key="3">
    <source>
        <dbReference type="Proteomes" id="UP000466966"/>
    </source>
</evidence>
<comment type="caution">
    <text evidence="2">The sequence shown here is derived from an EMBL/GenBank/DDBJ whole genome shotgun (WGS) entry which is preliminary data.</text>
</comment>
<keyword evidence="3" id="KW-1185">Reference proteome</keyword>
<protein>
    <submittedName>
        <fullName evidence="2">Uncharacterized protein</fullName>
    </submittedName>
</protein>
<keyword evidence="1" id="KW-0732">Signal</keyword>
<feature type="chain" id="PRO_5032425000" evidence="1">
    <location>
        <begin position="21"/>
        <end position="126"/>
    </location>
</feature>
<proteinExistence type="predicted"/>
<dbReference type="RefSeq" id="WP_160770127.1">
    <property type="nucleotide sequence ID" value="NZ_WTYV01000001.1"/>
</dbReference>
<accession>A0A844YRH5</accession>
<gene>
    <name evidence="2" type="ORF">GRI99_00860</name>
</gene>
<evidence type="ECO:0000256" key="1">
    <source>
        <dbReference type="SAM" id="SignalP"/>
    </source>
</evidence>
<dbReference type="Proteomes" id="UP000466966">
    <property type="component" value="Unassembled WGS sequence"/>
</dbReference>
<evidence type="ECO:0000313" key="2">
    <source>
        <dbReference type="EMBL" id="MXO70179.1"/>
    </source>
</evidence>
<reference evidence="2 3" key="1">
    <citation type="submission" date="2019-12" db="EMBL/GenBank/DDBJ databases">
        <title>Genomic-based taxomic classification of the family Erythrobacteraceae.</title>
        <authorList>
            <person name="Xu L."/>
        </authorList>
    </citation>
    <scope>NUCLEOTIDE SEQUENCE [LARGE SCALE GENOMIC DNA]</scope>
    <source>
        <strain evidence="2 3">M0322</strain>
    </source>
</reference>
<feature type="signal peptide" evidence="1">
    <location>
        <begin position="1"/>
        <end position="20"/>
    </location>
</feature>
<organism evidence="2 3">
    <name type="scientific">Alteraurantiacibacter buctensis</name>
    <dbReference type="NCBI Taxonomy" id="1503981"/>
    <lineage>
        <taxon>Bacteria</taxon>
        <taxon>Pseudomonadati</taxon>
        <taxon>Pseudomonadota</taxon>
        <taxon>Alphaproteobacteria</taxon>
        <taxon>Sphingomonadales</taxon>
        <taxon>Erythrobacteraceae</taxon>
        <taxon>Alteraurantiacibacter</taxon>
    </lineage>
</organism>
<dbReference type="OrthoDB" id="7582310at2"/>
<dbReference type="EMBL" id="WTYV01000001">
    <property type="protein sequence ID" value="MXO70179.1"/>
    <property type="molecule type" value="Genomic_DNA"/>
</dbReference>
<dbReference type="AlphaFoldDB" id="A0A844YRH5"/>
<name>A0A844YRH5_9SPHN</name>